<protein>
    <submittedName>
        <fullName evidence="2">(northern house mosquito) hypothetical protein</fullName>
    </submittedName>
</protein>
<reference evidence="2" key="1">
    <citation type="submission" date="2021-05" db="EMBL/GenBank/DDBJ databases">
        <authorList>
            <person name="Alioto T."/>
            <person name="Alioto T."/>
            <person name="Gomez Garrido J."/>
        </authorList>
    </citation>
    <scope>NUCLEOTIDE SEQUENCE</scope>
</reference>
<name>A0A8D8A939_CULPI</name>
<dbReference type="AlphaFoldDB" id="A0A8D8A939"/>
<feature type="compositionally biased region" description="Basic and acidic residues" evidence="1">
    <location>
        <begin position="7"/>
        <end position="26"/>
    </location>
</feature>
<dbReference type="EMBL" id="HBUE01021268">
    <property type="protein sequence ID" value="CAG6452732.1"/>
    <property type="molecule type" value="Transcribed_RNA"/>
</dbReference>
<evidence type="ECO:0000256" key="1">
    <source>
        <dbReference type="SAM" id="MobiDB-lite"/>
    </source>
</evidence>
<sequence>MLAIDGDLSRRAEREPGHHSDVDGQNHHGHRNGHTENVERGQIAEVDQQILQVVHVLVLLIGAGFVICTSNSGRGVSLLFDSSGSVVLPGRLPGVEPDFVATSYQERSTLLQYISTGSVIR</sequence>
<evidence type="ECO:0000313" key="2">
    <source>
        <dbReference type="EMBL" id="CAG6452731.1"/>
    </source>
</evidence>
<dbReference type="EMBL" id="HBUE01021267">
    <property type="protein sequence ID" value="CAG6452731.1"/>
    <property type="molecule type" value="Transcribed_RNA"/>
</dbReference>
<accession>A0A8D8A939</accession>
<organism evidence="2">
    <name type="scientific">Culex pipiens</name>
    <name type="common">House mosquito</name>
    <dbReference type="NCBI Taxonomy" id="7175"/>
    <lineage>
        <taxon>Eukaryota</taxon>
        <taxon>Metazoa</taxon>
        <taxon>Ecdysozoa</taxon>
        <taxon>Arthropoda</taxon>
        <taxon>Hexapoda</taxon>
        <taxon>Insecta</taxon>
        <taxon>Pterygota</taxon>
        <taxon>Neoptera</taxon>
        <taxon>Endopterygota</taxon>
        <taxon>Diptera</taxon>
        <taxon>Nematocera</taxon>
        <taxon>Culicoidea</taxon>
        <taxon>Culicidae</taxon>
        <taxon>Culicinae</taxon>
        <taxon>Culicini</taxon>
        <taxon>Culex</taxon>
        <taxon>Culex</taxon>
    </lineage>
</organism>
<feature type="region of interest" description="Disordered" evidence="1">
    <location>
        <begin position="1"/>
        <end position="40"/>
    </location>
</feature>
<proteinExistence type="predicted"/>